<dbReference type="Proteomes" id="UP000183809">
    <property type="component" value="Unassembled WGS sequence"/>
</dbReference>
<dbReference type="InterPro" id="IPR050231">
    <property type="entry name" value="Iron_ascorbate_oxido_reductase"/>
</dbReference>
<comment type="similarity">
    <text evidence="1 2">Belongs to the iron/ascorbate-dependent oxidoreductase family.</text>
</comment>
<reference evidence="4 5" key="1">
    <citation type="submission" date="2016-10" db="EMBL/GenBank/DDBJ databases">
        <title>Proteomics and genomics reveal pathogen-plant mechanisms compatible with a hemibiotrophic lifestyle of Diplodia corticola.</title>
        <authorList>
            <person name="Fernandes I."/>
            <person name="De Jonge R."/>
            <person name="Van De Peer Y."/>
            <person name="Devreese B."/>
            <person name="Alves A."/>
            <person name="Esteves A.C."/>
        </authorList>
    </citation>
    <scope>NUCLEOTIDE SEQUENCE [LARGE SCALE GENOMIC DNA]</scope>
    <source>
        <strain evidence="4 5">CBS 112549</strain>
    </source>
</reference>
<gene>
    <name evidence="4" type="ORF">BKCO1_27000107</name>
</gene>
<accession>A0A1J9QZS0</accession>
<comment type="caution">
    <text evidence="4">The sequence shown here is derived from an EMBL/GenBank/DDBJ whole genome shotgun (WGS) entry which is preliminary data.</text>
</comment>
<evidence type="ECO:0000256" key="1">
    <source>
        <dbReference type="ARBA" id="ARBA00008056"/>
    </source>
</evidence>
<evidence type="ECO:0000313" key="4">
    <source>
        <dbReference type="EMBL" id="OJD33865.1"/>
    </source>
</evidence>
<dbReference type="Pfam" id="PF14226">
    <property type="entry name" value="DIOX_N"/>
    <property type="match status" value="1"/>
</dbReference>
<dbReference type="Gene3D" id="2.60.120.330">
    <property type="entry name" value="B-lactam Antibiotic, Isopenicillin N Synthase, Chain"/>
    <property type="match status" value="1"/>
</dbReference>
<dbReference type="GO" id="GO:0044283">
    <property type="term" value="P:small molecule biosynthetic process"/>
    <property type="evidence" value="ECO:0007669"/>
    <property type="project" value="UniProtKB-ARBA"/>
</dbReference>
<dbReference type="OrthoDB" id="288590at2759"/>
<dbReference type="AlphaFoldDB" id="A0A1J9QZS0"/>
<dbReference type="PROSITE" id="PS51471">
    <property type="entry name" value="FE2OG_OXY"/>
    <property type="match status" value="1"/>
</dbReference>
<evidence type="ECO:0000313" key="5">
    <source>
        <dbReference type="Proteomes" id="UP000183809"/>
    </source>
</evidence>
<sequence length="333" mass="37297">MTLNLAPLNLSDFITGSASKRNEFTTKLLGDLARTGFCKITGHGFSEEDVERLFSHSKKFFKISPESKTAIAHIPGPEPQRGWSRIGSENTTKLFGRLENNGFDTERQDAREHFDQGPTTDTAYPNKWPAEAELPGFREEMEAAFLKFKGVSDDILSALEEALNLPAGAFRGMVSNDASEFRLNHYPSISVEEMRRGQKSRIWPHYDLGVITLLFQDSVGGLEIEDRTRGGNDAFLPVTRGAPSELVVNISETFQRWTNGFIPAGLHRVTTPAHLKSLESGVLPERYSIAYFCKADRQANVGPLERFVTENTPAAYDDVTAMQYQQRRLLQAY</sequence>
<dbReference type="InterPro" id="IPR044861">
    <property type="entry name" value="IPNS-like_FE2OG_OXY"/>
</dbReference>
<dbReference type="InterPro" id="IPR027443">
    <property type="entry name" value="IPNS-like_sf"/>
</dbReference>
<keyword evidence="2" id="KW-0479">Metal-binding</keyword>
<dbReference type="EMBL" id="MNUE01000027">
    <property type="protein sequence ID" value="OJD33865.1"/>
    <property type="molecule type" value="Genomic_DNA"/>
</dbReference>
<dbReference type="PANTHER" id="PTHR47990">
    <property type="entry name" value="2-OXOGLUTARATE (2OG) AND FE(II)-DEPENDENT OXYGENASE SUPERFAMILY PROTEIN-RELATED"/>
    <property type="match status" value="1"/>
</dbReference>
<evidence type="ECO:0000256" key="2">
    <source>
        <dbReference type="RuleBase" id="RU003682"/>
    </source>
</evidence>
<dbReference type="GO" id="GO:0046872">
    <property type="term" value="F:metal ion binding"/>
    <property type="evidence" value="ECO:0007669"/>
    <property type="project" value="UniProtKB-KW"/>
</dbReference>
<organism evidence="4 5">
    <name type="scientific">Diplodia corticola</name>
    <dbReference type="NCBI Taxonomy" id="236234"/>
    <lineage>
        <taxon>Eukaryota</taxon>
        <taxon>Fungi</taxon>
        <taxon>Dikarya</taxon>
        <taxon>Ascomycota</taxon>
        <taxon>Pezizomycotina</taxon>
        <taxon>Dothideomycetes</taxon>
        <taxon>Dothideomycetes incertae sedis</taxon>
        <taxon>Botryosphaeriales</taxon>
        <taxon>Botryosphaeriaceae</taxon>
        <taxon>Diplodia</taxon>
    </lineage>
</organism>
<feature type="domain" description="Fe2OG dioxygenase" evidence="3">
    <location>
        <begin position="177"/>
        <end position="295"/>
    </location>
</feature>
<keyword evidence="5" id="KW-1185">Reference proteome</keyword>
<dbReference type="Pfam" id="PF03171">
    <property type="entry name" value="2OG-FeII_Oxy"/>
    <property type="match status" value="1"/>
</dbReference>
<keyword evidence="2" id="KW-0408">Iron</keyword>
<dbReference type="InterPro" id="IPR026992">
    <property type="entry name" value="DIOX_N"/>
</dbReference>
<dbReference type="RefSeq" id="XP_020130125.1">
    <property type="nucleotide sequence ID" value="XM_020273513.1"/>
</dbReference>
<keyword evidence="2" id="KW-0560">Oxidoreductase</keyword>
<dbReference type="STRING" id="236234.A0A1J9QZS0"/>
<dbReference type="GeneID" id="31013774"/>
<evidence type="ECO:0000259" key="3">
    <source>
        <dbReference type="PROSITE" id="PS51471"/>
    </source>
</evidence>
<proteinExistence type="inferred from homology"/>
<dbReference type="SUPFAM" id="SSF51197">
    <property type="entry name" value="Clavaminate synthase-like"/>
    <property type="match status" value="1"/>
</dbReference>
<dbReference type="GO" id="GO:0016491">
    <property type="term" value="F:oxidoreductase activity"/>
    <property type="evidence" value="ECO:0007669"/>
    <property type="project" value="UniProtKB-KW"/>
</dbReference>
<dbReference type="InterPro" id="IPR005123">
    <property type="entry name" value="Oxoglu/Fe-dep_dioxygenase_dom"/>
</dbReference>
<protein>
    <submittedName>
        <fullName evidence="4">Gibberellin 2-oxidase</fullName>
    </submittedName>
</protein>
<name>A0A1J9QZS0_9PEZI</name>